<comment type="catalytic activity">
    <reaction evidence="11">
        <text>a 1,2-diacyl-sn-glycero-3-phosphocholine + H2O = a 1-acyl-sn-glycero-3-phosphocholine + a fatty acid + H(+)</text>
        <dbReference type="Rhea" id="RHEA:15801"/>
        <dbReference type="ChEBI" id="CHEBI:15377"/>
        <dbReference type="ChEBI" id="CHEBI:15378"/>
        <dbReference type="ChEBI" id="CHEBI:28868"/>
        <dbReference type="ChEBI" id="CHEBI:57643"/>
        <dbReference type="ChEBI" id="CHEBI:58168"/>
        <dbReference type="EC" id="3.1.1.4"/>
    </reaction>
</comment>
<feature type="disulfide bond" evidence="9">
    <location>
        <begin position="97"/>
        <end position="109"/>
    </location>
</feature>
<dbReference type="GO" id="GO:0005543">
    <property type="term" value="F:phospholipid binding"/>
    <property type="evidence" value="ECO:0007669"/>
    <property type="project" value="TreeGrafter"/>
</dbReference>
<sequence>MKLPLLCVLVVIAGVIPVQSGILNLNKMIRQVTKKTPLLHYGFYGCYCGLGGRGQPKDATDWCCRNHDCCYSHLKSQRCHINTDSYRYNFSQGKIQCSDKGNWCEQQLCSCDKEVALCLQRNLRTYKKHLRFYWRPNCQGQTPEC</sequence>
<dbReference type="EC" id="3.1.1.4" evidence="11"/>
<evidence type="ECO:0000256" key="1">
    <source>
        <dbReference type="ARBA" id="ARBA00004613"/>
    </source>
</evidence>
<organism evidence="13 14">
    <name type="scientific">Chrysochloris asiatica</name>
    <name type="common">Cape golden mole</name>
    <dbReference type="NCBI Taxonomy" id="185453"/>
    <lineage>
        <taxon>Eukaryota</taxon>
        <taxon>Metazoa</taxon>
        <taxon>Chordata</taxon>
        <taxon>Craniata</taxon>
        <taxon>Vertebrata</taxon>
        <taxon>Euteleostomi</taxon>
        <taxon>Mammalia</taxon>
        <taxon>Eutheria</taxon>
        <taxon>Afrotheria</taxon>
        <taxon>Chrysochloridae</taxon>
        <taxon>Chrysochlorinae</taxon>
        <taxon>Chrysochloris</taxon>
    </lineage>
</organism>
<feature type="binding site" evidence="8">
    <location>
        <position position="47"/>
    </location>
    <ligand>
        <name>Ca(2+)</name>
        <dbReference type="ChEBI" id="CHEBI:29108"/>
    </ligand>
</feature>
<evidence type="ECO:0000256" key="2">
    <source>
        <dbReference type="ARBA" id="ARBA00007056"/>
    </source>
</evidence>
<keyword evidence="11" id="KW-0378">Hydrolase</keyword>
<accession>A0A9B0WPR4</accession>
<protein>
    <recommendedName>
        <fullName evidence="11">Phospholipase A2</fullName>
        <ecNumber evidence="11">3.1.1.4</ecNumber>
    </recommendedName>
</protein>
<evidence type="ECO:0000256" key="11">
    <source>
        <dbReference type="RuleBase" id="RU361236"/>
    </source>
</evidence>
<dbReference type="FunFam" id="1.20.90.10:FF:000001">
    <property type="entry name" value="Basic phospholipase A2 homolog"/>
    <property type="match status" value="1"/>
</dbReference>
<dbReference type="SUPFAM" id="SSF48619">
    <property type="entry name" value="Phospholipase A2, PLA2"/>
    <property type="match status" value="1"/>
</dbReference>
<feature type="disulfide bond" evidence="9">
    <location>
        <begin position="69"/>
        <end position="145"/>
    </location>
</feature>
<dbReference type="GO" id="GO:0047498">
    <property type="term" value="F:calcium-dependent phospholipase A2 activity"/>
    <property type="evidence" value="ECO:0007669"/>
    <property type="project" value="TreeGrafter"/>
</dbReference>
<keyword evidence="13" id="KW-1185">Reference proteome</keyword>
<dbReference type="PRINTS" id="PR00389">
    <property type="entry name" value="PHPHLIPASEA2"/>
</dbReference>
<dbReference type="SMART" id="SM00085">
    <property type="entry name" value="PA2c"/>
    <property type="match status" value="1"/>
</dbReference>
<dbReference type="InterPro" id="IPR036444">
    <property type="entry name" value="PLipase_A2_dom_sf"/>
</dbReference>
<feature type="active site" evidence="7">
    <location>
        <position position="112"/>
    </location>
</feature>
<dbReference type="GeneID" id="102818491"/>
<proteinExistence type="inferred from homology"/>
<feature type="binding site" evidence="8">
    <location>
        <position position="49"/>
    </location>
    <ligand>
        <name>Ca(2+)</name>
        <dbReference type="ChEBI" id="CHEBI:29108"/>
    </ligand>
</feature>
<keyword evidence="8 11" id="KW-0106">Calcium</keyword>
<keyword evidence="11" id="KW-0732">Signal</keyword>
<dbReference type="CTD" id="26279"/>
<comment type="subcellular location">
    <subcellularLocation>
        <location evidence="1 11">Secreted</location>
    </subcellularLocation>
</comment>
<evidence type="ECO:0000256" key="5">
    <source>
        <dbReference type="ARBA" id="ARBA00048699"/>
    </source>
</evidence>
<keyword evidence="8" id="KW-0479">Metal-binding</keyword>
<feature type="disulfide bond" evidence="9">
    <location>
        <begin position="63"/>
        <end position="118"/>
    </location>
</feature>
<dbReference type="GO" id="GO:0042130">
    <property type="term" value="P:negative regulation of T cell proliferation"/>
    <property type="evidence" value="ECO:0007669"/>
    <property type="project" value="TreeGrafter"/>
</dbReference>
<dbReference type="GO" id="GO:0050482">
    <property type="term" value="P:arachidonate secretion"/>
    <property type="evidence" value="ECO:0007669"/>
    <property type="project" value="InterPro"/>
</dbReference>
<dbReference type="GO" id="GO:0005576">
    <property type="term" value="C:extracellular region"/>
    <property type="evidence" value="ECO:0007669"/>
    <property type="project" value="UniProtKB-SubCell"/>
</dbReference>
<feature type="binding site" evidence="8">
    <location>
        <position position="51"/>
    </location>
    <ligand>
        <name>Ca(2+)</name>
        <dbReference type="ChEBI" id="CHEBI:29108"/>
    </ligand>
</feature>
<feature type="chain" id="PRO_5039752722" description="Phospholipase A2" evidence="11">
    <location>
        <begin position="21"/>
        <end position="145"/>
    </location>
</feature>
<evidence type="ECO:0000256" key="7">
    <source>
        <dbReference type="PIRSR" id="PIRSR601211-1"/>
    </source>
</evidence>
<evidence type="ECO:0000313" key="13">
    <source>
        <dbReference type="Proteomes" id="UP000504623"/>
    </source>
</evidence>
<dbReference type="CDD" id="cd00125">
    <property type="entry name" value="PLA2c"/>
    <property type="match status" value="1"/>
</dbReference>
<feature type="domain" description="Phospholipase A2-like central" evidence="12">
    <location>
        <begin position="21"/>
        <end position="139"/>
    </location>
</feature>
<dbReference type="GO" id="GO:0006644">
    <property type="term" value="P:phospholipid metabolic process"/>
    <property type="evidence" value="ECO:0007669"/>
    <property type="project" value="InterPro"/>
</dbReference>
<feature type="binding site" evidence="8">
    <location>
        <position position="68"/>
    </location>
    <ligand>
        <name>Ca(2+)</name>
        <dbReference type="ChEBI" id="CHEBI:29108"/>
    </ligand>
</feature>
<evidence type="ECO:0000256" key="8">
    <source>
        <dbReference type="PIRSR" id="PIRSR601211-2"/>
    </source>
</evidence>
<comment type="catalytic activity">
    <reaction evidence="5">
        <text>1-hexadecanoyl-2-(9Z-octadecenoyl)-sn-glycero-3-phosphocholine + H2O = 1-hexadecanoyl-sn-glycero-3-phosphocholine + (9Z)-octadecenoate + H(+)</text>
        <dbReference type="Rhea" id="RHEA:38779"/>
        <dbReference type="ChEBI" id="CHEBI:15377"/>
        <dbReference type="ChEBI" id="CHEBI:15378"/>
        <dbReference type="ChEBI" id="CHEBI:30823"/>
        <dbReference type="ChEBI" id="CHEBI:72998"/>
        <dbReference type="ChEBI" id="CHEBI:73001"/>
    </reaction>
    <physiologicalReaction direction="left-to-right" evidence="5">
        <dbReference type="Rhea" id="RHEA:38780"/>
    </physiologicalReaction>
</comment>
<keyword evidence="4 9" id="KW-1015">Disulfide bond</keyword>
<dbReference type="Pfam" id="PF00068">
    <property type="entry name" value="Phospholip_A2_1"/>
    <property type="match status" value="1"/>
</dbReference>
<feature type="signal peptide" evidence="11">
    <location>
        <begin position="1"/>
        <end position="20"/>
    </location>
</feature>
<dbReference type="PANTHER" id="PTHR11716:SF57">
    <property type="entry name" value="GROUP IID SECRETORY PHOSPHOLIPASE A2"/>
    <property type="match status" value="1"/>
</dbReference>
<feature type="disulfide bond" evidence="9">
    <location>
        <begin position="70"/>
        <end position="111"/>
    </location>
</feature>
<comment type="cofactor">
    <cofactor evidence="8">
        <name>Ca(2+)</name>
        <dbReference type="ChEBI" id="CHEBI:29108"/>
    </cofactor>
    <text evidence="8">Binds 1 Ca(2+) ion per subunit.</text>
</comment>
<evidence type="ECO:0000256" key="3">
    <source>
        <dbReference type="ARBA" id="ARBA00022525"/>
    </source>
</evidence>
<feature type="active site" evidence="7">
    <location>
        <position position="67"/>
    </location>
</feature>
<dbReference type="GO" id="GO:0016042">
    <property type="term" value="P:lipid catabolic process"/>
    <property type="evidence" value="ECO:0007669"/>
    <property type="project" value="InterPro"/>
</dbReference>
<dbReference type="InterPro" id="IPR033113">
    <property type="entry name" value="PLA2_histidine"/>
</dbReference>
<dbReference type="AlphaFoldDB" id="A0A9B0WPR4"/>
<reference evidence="14" key="1">
    <citation type="submission" date="2025-08" db="UniProtKB">
        <authorList>
            <consortium name="RefSeq"/>
        </authorList>
    </citation>
    <scope>IDENTIFICATION</scope>
    <source>
        <tissue evidence="14">Spleen</tissue>
    </source>
</reference>
<evidence type="ECO:0000256" key="10">
    <source>
        <dbReference type="RuleBase" id="RU003654"/>
    </source>
</evidence>
<feature type="disulfide bond" evidence="9">
    <location>
        <begin position="79"/>
        <end position="104"/>
    </location>
</feature>
<comment type="catalytic activity">
    <reaction evidence="6">
        <text>1-hexadecanoyl-2-(9Z,12Z-octadecadienoyl)-sn-glycero-3-phosphoethanolamine + H2O = 1-hexadecanoyl-sn-glycero-3-phosphoethanolamine + (9Z,12Z)-octadecadienoate + H(+)</text>
        <dbReference type="Rhea" id="RHEA:40815"/>
        <dbReference type="ChEBI" id="CHEBI:15377"/>
        <dbReference type="ChEBI" id="CHEBI:15378"/>
        <dbReference type="ChEBI" id="CHEBI:30245"/>
        <dbReference type="ChEBI" id="CHEBI:73004"/>
        <dbReference type="ChEBI" id="CHEBI:73008"/>
    </reaction>
    <physiologicalReaction direction="left-to-right" evidence="6">
        <dbReference type="Rhea" id="RHEA:40816"/>
    </physiologicalReaction>
</comment>
<dbReference type="OrthoDB" id="5841574at2759"/>
<dbReference type="Proteomes" id="UP000504623">
    <property type="component" value="Unplaced"/>
</dbReference>
<dbReference type="PANTHER" id="PTHR11716">
    <property type="entry name" value="PHOSPHOLIPASE A2 FAMILY MEMBER"/>
    <property type="match status" value="1"/>
</dbReference>
<feature type="disulfide bond" evidence="9">
    <location>
        <begin position="48"/>
        <end position="64"/>
    </location>
</feature>
<dbReference type="InterPro" id="IPR001211">
    <property type="entry name" value="PLA2"/>
</dbReference>
<evidence type="ECO:0000313" key="14">
    <source>
        <dbReference type="RefSeq" id="XP_006862470.1"/>
    </source>
</evidence>
<keyword evidence="11" id="KW-0443">Lipid metabolism</keyword>
<name>A0A9B0WPR4_CHRAS</name>
<dbReference type="PROSITE" id="PS00118">
    <property type="entry name" value="PA2_HIS"/>
    <property type="match status" value="1"/>
</dbReference>
<evidence type="ECO:0000256" key="9">
    <source>
        <dbReference type="PIRSR" id="PIRSR601211-3"/>
    </source>
</evidence>
<evidence type="ECO:0000256" key="4">
    <source>
        <dbReference type="ARBA" id="ARBA00023157"/>
    </source>
</evidence>
<evidence type="ECO:0000256" key="6">
    <source>
        <dbReference type="ARBA" id="ARBA00049039"/>
    </source>
</evidence>
<keyword evidence="3 11" id="KW-0964">Secreted</keyword>
<dbReference type="InterPro" id="IPR016090">
    <property type="entry name" value="PLA2-like_dom"/>
</dbReference>
<gene>
    <name evidence="14" type="primary">PLA2G2D</name>
</gene>
<dbReference type="Gene3D" id="1.20.90.10">
    <property type="entry name" value="Phospholipase A2 domain"/>
    <property type="match status" value="1"/>
</dbReference>
<comment type="similarity">
    <text evidence="2 10">Belongs to the phospholipase A2 family.</text>
</comment>
<evidence type="ECO:0000259" key="12">
    <source>
        <dbReference type="SMART" id="SM00085"/>
    </source>
</evidence>
<dbReference type="RefSeq" id="XP_006862470.1">
    <property type="nucleotide sequence ID" value="XM_006862408.1"/>
</dbReference>
<dbReference type="GO" id="GO:0005509">
    <property type="term" value="F:calcium ion binding"/>
    <property type="evidence" value="ECO:0007669"/>
    <property type="project" value="InterPro"/>
</dbReference>